<dbReference type="InterPro" id="IPR004111">
    <property type="entry name" value="Repressor_TetR_C"/>
</dbReference>
<dbReference type="Proteomes" id="UP000240542">
    <property type="component" value="Unassembled WGS sequence"/>
</dbReference>
<evidence type="ECO:0000313" key="5">
    <source>
        <dbReference type="Proteomes" id="UP000240542"/>
    </source>
</evidence>
<name>A0A2P8DUY3_9ACTN</name>
<dbReference type="GO" id="GO:0045892">
    <property type="term" value="P:negative regulation of DNA-templated transcription"/>
    <property type="evidence" value="ECO:0007669"/>
    <property type="project" value="InterPro"/>
</dbReference>
<keyword evidence="5" id="KW-1185">Reference proteome</keyword>
<comment type="caution">
    <text evidence="4">The sequence shown here is derived from an EMBL/GenBank/DDBJ whole genome shotgun (WGS) entry which is preliminary data.</text>
</comment>
<dbReference type="AlphaFoldDB" id="A0A2P8DUY3"/>
<dbReference type="SUPFAM" id="SSF48498">
    <property type="entry name" value="Tetracyclin repressor-like, C-terminal domain"/>
    <property type="match status" value="1"/>
</dbReference>
<dbReference type="EMBL" id="PYGA01000001">
    <property type="protein sequence ID" value="PSL01010.1"/>
    <property type="molecule type" value="Genomic_DNA"/>
</dbReference>
<accession>A0A2P8DUY3</accession>
<keyword evidence="1" id="KW-0805">Transcription regulation</keyword>
<dbReference type="Pfam" id="PF02909">
    <property type="entry name" value="TetR_C_1"/>
    <property type="match status" value="1"/>
</dbReference>
<feature type="domain" description="Tetracycline repressor TetR C-terminal" evidence="3">
    <location>
        <begin position="1"/>
        <end position="89"/>
    </location>
</feature>
<gene>
    <name evidence="4" type="ORF">CLV63_101489</name>
</gene>
<evidence type="ECO:0000313" key="4">
    <source>
        <dbReference type="EMBL" id="PSL01010.1"/>
    </source>
</evidence>
<keyword evidence="2" id="KW-0804">Transcription</keyword>
<reference evidence="4 5" key="1">
    <citation type="submission" date="2018-03" db="EMBL/GenBank/DDBJ databases">
        <title>Genomic Encyclopedia of Archaeal and Bacterial Type Strains, Phase II (KMG-II): from individual species to whole genera.</title>
        <authorList>
            <person name="Goeker M."/>
        </authorList>
    </citation>
    <scope>NUCLEOTIDE SEQUENCE [LARGE SCALE GENOMIC DNA]</scope>
    <source>
        <strain evidence="4 5">DSM 45312</strain>
    </source>
</reference>
<evidence type="ECO:0000256" key="1">
    <source>
        <dbReference type="ARBA" id="ARBA00023015"/>
    </source>
</evidence>
<organism evidence="4 5">
    <name type="scientific">Murinocardiopsis flavida</name>
    <dbReference type="NCBI Taxonomy" id="645275"/>
    <lineage>
        <taxon>Bacteria</taxon>
        <taxon>Bacillati</taxon>
        <taxon>Actinomycetota</taxon>
        <taxon>Actinomycetes</taxon>
        <taxon>Streptosporangiales</taxon>
        <taxon>Nocardiopsidaceae</taxon>
        <taxon>Murinocardiopsis</taxon>
    </lineage>
</organism>
<dbReference type="Gene3D" id="1.10.357.10">
    <property type="entry name" value="Tetracycline Repressor, domain 2"/>
    <property type="match status" value="1"/>
</dbReference>
<proteinExistence type="predicted"/>
<protein>
    <submittedName>
        <fullName evidence="4">Tetracycline repressor-like protein</fullName>
    </submittedName>
</protein>
<sequence>MRILLDAGFTEREAAGVSRLLAAHVLSSVEEHTAVRPADDTAPDAAPPFHDEHLAGHEHLRRVAPYYAGLGGDDIFELGIEVILDGLAHRHLPRS</sequence>
<evidence type="ECO:0000256" key="2">
    <source>
        <dbReference type="ARBA" id="ARBA00023163"/>
    </source>
</evidence>
<evidence type="ECO:0000259" key="3">
    <source>
        <dbReference type="Pfam" id="PF02909"/>
    </source>
</evidence>
<dbReference type="InterPro" id="IPR036271">
    <property type="entry name" value="Tet_transcr_reg_TetR-rel_C_sf"/>
</dbReference>